<dbReference type="InterPro" id="IPR010982">
    <property type="entry name" value="Lambda_DNA-bd_dom_sf"/>
</dbReference>
<evidence type="ECO:0000259" key="4">
    <source>
        <dbReference type="Pfam" id="PF13377"/>
    </source>
</evidence>
<evidence type="ECO:0000256" key="2">
    <source>
        <dbReference type="ARBA" id="ARBA00023125"/>
    </source>
</evidence>
<evidence type="ECO:0000313" key="6">
    <source>
        <dbReference type="Proteomes" id="UP000198307"/>
    </source>
</evidence>
<feature type="domain" description="Transcriptional regulator LacI/GalR-like sensor" evidence="4">
    <location>
        <begin position="171"/>
        <end position="337"/>
    </location>
</feature>
<dbReference type="SUPFAM" id="SSF53822">
    <property type="entry name" value="Periplasmic binding protein-like I"/>
    <property type="match status" value="1"/>
</dbReference>
<evidence type="ECO:0000256" key="3">
    <source>
        <dbReference type="ARBA" id="ARBA00023163"/>
    </source>
</evidence>
<dbReference type="SUPFAM" id="SSF47413">
    <property type="entry name" value="lambda repressor-like DNA-binding domains"/>
    <property type="match status" value="1"/>
</dbReference>
<evidence type="ECO:0000256" key="1">
    <source>
        <dbReference type="ARBA" id="ARBA00023015"/>
    </source>
</evidence>
<dbReference type="Gene3D" id="3.40.50.2300">
    <property type="match status" value="2"/>
</dbReference>
<dbReference type="EMBL" id="FZQB01000015">
    <property type="protein sequence ID" value="SNT76089.1"/>
    <property type="molecule type" value="Genomic_DNA"/>
</dbReference>
<dbReference type="Proteomes" id="UP000198307">
    <property type="component" value="Unassembled WGS sequence"/>
</dbReference>
<dbReference type="PANTHER" id="PTHR30146">
    <property type="entry name" value="LACI-RELATED TRANSCRIPTIONAL REPRESSOR"/>
    <property type="match status" value="1"/>
</dbReference>
<evidence type="ECO:0000313" key="5">
    <source>
        <dbReference type="EMBL" id="SNT76089.1"/>
    </source>
</evidence>
<gene>
    <name evidence="5" type="ORF">SAMN05444959_11543</name>
</gene>
<dbReference type="InterPro" id="IPR046335">
    <property type="entry name" value="LacI/GalR-like_sensor"/>
</dbReference>
<sequence>MKELSQAISVSRPTLARFFEDENSVLPSTAEKIRKRLAEVDYVYNFLATRQNRKSTGMIGVVIPHFEDLFFASLLDSIDVAAREAGFTMITQSSHGDLTSEMKALRKLRSMNVDGAIVSPLGTDGNFEVFKEIGSDFPIVFADSRPIGHLPKADFAGTDNMDSIGVMVEYLCRTGAPPVFLAMPKLNSNAVERQDAYFRKMQECGAEGRVIETPTHMESWEFERFGFDVMNDHFSRGRYADATILCANDRVAIGAIRAATTHGLFTRTGEGLGRLRIAGHDDHPLSRYIFPALTTVAQEVEGIGRDAVSLLVNRLRNGRDGDGVKKLRGGSLKIRESA</sequence>
<dbReference type="InterPro" id="IPR028082">
    <property type="entry name" value="Peripla_BP_I"/>
</dbReference>
<dbReference type="AlphaFoldDB" id="A0A239Q0F7"/>
<dbReference type="GO" id="GO:0003700">
    <property type="term" value="F:DNA-binding transcription factor activity"/>
    <property type="evidence" value="ECO:0007669"/>
    <property type="project" value="TreeGrafter"/>
</dbReference>
<dbReference type="PANTHER" id="PTHR30146:SF109">
    <property type="entry name" value="HTH-TYPE TRANSCRIPTIONAL REGULATOR GALS"/>
    <property type="match status" value="1"/>
</dbReference>
<keyword evidence="1" id="KW-0805">Transcription regulation</keyword>
<dbReference type="Pfam" id="PF13377">
    <property type="entry name" value="Peripla_BP_3"/>
    <property type="match status" value="1"/>
</dbReference>
<protein>
    <submittedName>
        <fullName evidence="5">Transcriptional regulator, LacI family</fullName>
    </submittedName>
</protein>
<dbReference type="CDD" id="cd06267">
    <property type="entry name" value="PBP1_LacI_sugar_binding-like"/>
    <property type="match status" value="1"/>
</dbReference>
<accession>A0A239Q0F7</accession>
<keyword evidence="2" id="KW-0238">DNA-binding</keyword>
<proteinExistence type="predicted"/>
<reference evidence="5 6" key="1">
    <citation type="submission" date="2017-07" db="EMBL/GenBank/DDBJ databases">
        <authorList>
            <person name="Sun Z.S."/>
            <person name="Albrecht U."/>
            <person name="Echele G."/>
            <person name="Lee C.C."/>
        </authorList>
    </citation>
    <scope>NUCLEOTIDE SEQUENCE [LARGE SCALE GENOMIC DNA]</scope>
    <source>
        <strain evidence="5 6">DSM 14827</strain>
    </source>
</reference>
<keyword evidence="6" id="KW-1185">Reference proteome</keyword>
<dbReference type="GO" id="GO:0000976">
    <property type="term" value="F:transcription cis-regulatory region binding"/>
    <property type="evidence" value="ECO:0007669"/>
    <property type="project" value="TreeGrafter"/>
</dbReference>
<keyword evidence="3" id="KW-0804">Transcription</keyword>
<organism evidence="5 6">
    <name type="scientific">Paracoccus seriniphilus</name>
    <dbReference type="NCBI Taxonomy" id="184748"/>
    <lineage>
        <taxon>Bacteria</taxon>
        <taxon>Pseudomonadati</taxon>
        <taxon>Pseudomonadota</taxon>
        <taxon>Alphaproteobacteria</taxon>
        <taxon>Rhodobacterales</taxon>
        <taxon>Paracoccaceae</taxon>
        <taxon>Paracoccus</taxon>
    </lineage>
</organism>
<name>A0A239Q0F7_9RHOB</name>